<dbReference type="GO" id="GO:0006048">
    <property type="term" value="P:UDP-N-acetylglucosamine biosynthetic process"/>
    <property type="evidence" value="ECO:0007669"/>
    <property type="project" value="TreeGrafter"/>
</dbReference>
<dbReference type="GO" id="GO:0005829">
    <property type="term" value="C:cytosol"/>
    <property type="evidence" value="ECO:0007669"/>
    <property type="project" value="TreeGrafter"/>
</dbReference>
<dbReference type="InterPro" id="IPR016066">
    <property type="entry name" value="A-D-PHexomutase_CS"/>
</dbReference>
<dbReference type="GO" id="GO:0004615">
    <property type="term" value="F:phosphomannomutase activity"/>
    <property type="evidence" value="ECO:0007669"/>
    <property type="project" value="TreeGrafter"/>
</dbReference>
<dbReference type="Pfam" id="PF02878">
    <property type="entry name" value="PGM_PMM_I"/>
    <property type="match status" value="1"/>
</dbReference>
<dbReference type="InterPro" id="IPR005843">
    <property type="entry name" value="A-D-PHexomutase_C"/>
</dbReference>
<gene>
    <name evidence="7" type="primary">glmM</name>
    <name evidence="14" type="ORF">EAV92_16305</name>
</gene>
<dbReference type="InterPro" id="IPR050060">
    <property type="entry name" value="Phosphoglucosamine_mutase"/>
</dbReference>
<sequence length="446" mass="47440">MGKYFGTDGVRGVANRELTPELAYRIGRCGGVVLAGRSERPKVVIGMDTRISGAMLESALIAGLLSIGADVVRLGVVSTPAVAYLTRQLRADAGVMISASHNPVDDNGIKFFGGDGFKLLDETEAEIERLMDAETDTLPRPTGGDIGTVATDESAKQHYIDYLKTTVGNRFDGLKIVLDCAHGAAYELAPAIFRELGAEVIEYGTDPTGLNINDGVGSTHPEQLAKKVVEHGANLGLAFDGDADRLIAIDENGEETDGDYVLCICGEAMKRAGKLKNDTVVTTVMANIGFFQAAKKLGLQTVQTAVGDRYVMEEMVRGGFNLGGEQSGHVIFLDYNTTGDGILTGIQLVDTIIESGKTLGELKQSMRKFPQTLVNVRVTDKSLYPGNQAIQAAVAAAEAALGENGRILVRPSGTEALIRVMAEGPEIEEIERHVETIAAVIRSELG</sequence>
<dbReference type="Pfam" id="PF02880">
    <property type="entry name" value="PGM_PMM_III"/>
    <property type="match status" value="1"/>
</dbReference>
<dbReference type="Gene3D" id="3.40.120.10">
    <property type="entry name" value="Alpha-D-Glucose-1,6-Bisphosphate, subunit A, domain 3"/>
    <property type="match status" value="3"/>
</dbReference>
<dbReference type="EMBL" id="CP033433">
    <property type="protein sequence ID" value="AYQ74002.1"/>
    <property type="molecule type" value="Genomic_DNA"/>
</dbReference>
<dbReference type="InterPro" id="IPR006352">
    <property type="entry name" value="GlmM_bact"/>
</dbReference>
<dbReference type="InterPro" id="IPR005845">
    <property type="entry name" value="A-D-PHexomutase_a/b/a-II"/>
</dbReference>
<dbReference type="KEGG" id="coh:EAV92_16305"/>
<evidence type="ECO:0000256" key="3">
    <source>
        <dbReference type="ARBA" id="ARBA00022723"/>
    </source>
</evidence>
<evidence type="ECO:0000256" key="6">
    <source>
        <dbReference type="ARBA" id="ARBA00050364"/>
    </source>
</evidence>
<accession>A0A3G3K0R3</accession>
<dbReference type="Gene3D" id="3.30.310.50">
    <property type="entry name" value="Alpha-D-phosphohexomutase, C-terminal domain"/>
    <property type="match status" value="1"/>
</dbReference>
<dbReference type="InterPro" id="IPR005846">
    <property type="entry name" value="A-D-PHexomutase_a/b/a-III"/>
</dbReference>
<dbReference type="PANTHER" id="PTHR42946:SF1">
    <property type="entry name" value="PHOSPHOGLUCOMUTASE (ALPHA-D-GLUCOSE-1,6-BISPHOSPHATE-DEPENDENT)"/>
    <property type="match status" value="1"/>
</dbReference>
<comment type="similarity">
    <text evidence="1 7 8">Belongs to the phosphohexose mutase family.</text>
</comment>
<dbReference type="GO" id="GO:0000287">
    <property type="term" value="F:magnesium ion binding"/>
    <property type="evidence" value="ECO:0007669"/>
    <property type="project" value="UniProtKB-UniRule"/>
</dbReference>
<comment type="cofactor">
    <cofactor evidence="7">
        <name>Mg(2+)</name>
        <dbReference type="ChEBI" id="CHEBI:18420"/>
    </cofactor>
    <text evidence="7">Binds 1 Mg(2+) ion per subunit.</text>
</comment>
<dbReference type="SUPFAM" id="SSF55957">
    <property type="entry name" value="Phosphoglucomutase, C-terminal domain"/>
    <property type="match status" value="1"/>
</dbReference>
<dbReference type="GO" id="GO:0008966">
    <property type="term" value="F:phosphoglucosamine mutase activity"/>
    <property type="evidence" value="ECO:0007669"/>
    <property type="project" value="UniProtKB-UniRule"/>
</dbReference>
<dbReference type="PRINTS" id="PR00509">
    <property type="entry name" value="PGMPMM"/>
</dbReference>
<evidence type="ECO:0000256" key="1">
    <source>
        <dbReference type="ARBA" id="ARBA00010231"/>
    </source>
</evidence>
<keyword evidence="2 7" id="KW-0597">Phosphoprotein</keyword>
<comment type="PTM">
    <text evidence="7">Activated by phosphorylation.</text>
</comment>
<feature type="binding site" evidence="7">
    <location>
        <position position="244"/>
    </location>
    <ligand>
        <name>Mg(2+)</name>
        <dbReference type="ChEBI" id="CHEBI:18420"/>
    </ligand>
</feature>
<evidence type="ECO:0000256" key="7">
    <source>
        <dbReference type="HAMAP-Rule" id="MF_01554"/>
    </source>
</evidence>
<dbReference type="InterPro" id="IPR005844">
    <property type="entry name" value="A-D-PHexomutase_a/b/a-I"/>
</dbReference>
<dbReference type="RefSeq" id="WP_123042086.1">
    <property type="nucleotide sequence ID" value="NZ_CP033433.1"/>
</dbReference>
<feature type="binding site" evidence="7">
    <location>
        <position position="242"/>
    </location>
    <ligand>
        <name>Mg(2+)</name>
        <dbReference type="ChEBI" id="CHEBI:18420"/>
    </ligand>
</feature>
<feature type="domain" description="Alpha-D-phosphohexomutase alpha/beta/alpha" evidence="12">
    <location>
        <begin position="158"/>
        <end position="253"/>
    </location>
</feature>
<feature type="domain" description="Alpha-D-phosphohexomutase C-terminal" evidence="10">
    <location>
        <begin position="373"/>
        <end position="439"/>
    </location>
</feature>
<dbReference type="Pfam" id="PF02879">
    <property type="entry name" value="PGM_PMM_II"/>
    <property type="match status" value="1"/>
</dbReference>
<feature type="binding site" evidence="7">
    <location>
        <position position="240"/>
    </location>
    <ligand>
        <name>Mg(2+)</name>
        <dbReference type="ChEBI" id="CHEBI:18420"/>
    </ligand>
</feature>
<evidence type="ECO:0000256" key="8">
    <source>
        <dbReference type="RuleBase" id="RU004326"/>
    </source>
</evidence>
<keyword evidence="15" id="KW-1185">Reference proteome</keyword>
<feature type="domain" description="Alpha-D-phosphohexomutase alpha/beta/alpha" evidence="13">
    <location>
        <begin position="257"/>
        <end position="368"/>
    </location>
</feature>
<dbReference type="GO" id="GO:0009252">
    <property type="term" value="P:peptidoglycan biosynthetic process"/>
    <property type="evidence" value="ECO:0007669"/>
    <property type="project" value="TreeGrafter"/>
</dbReference>
<comment type="function">
    <text evidence="7 9">Catalyzes the conversion of glucosamine-6-phosphate to glucosamine-1-phosphate.</text>
</comment>
<dbReference type="NCBIfam" id="TIGR01455">
    <property type="entry name" value="glmM"/>
    <property type="match status" value="1"/>
</dbReference>
<reference evidence="14 15" key="1">
    <citation type="submission" date="2018-10" db="EMBL/GenBank/DDBJ databases">
        <title>Genome Sequence of Cohnella sp.</title>
        <authorList>
            <person name="Srinivasan S."/>
            <person name="Kim M.K."/>
        </authorList>
    </citation>
    <scope>NUCLEOTIDE SEQUENCE [LARGE SCALE GENOMIC DNA]</scope>
    <source>
        <strain evidence="14 15">18JY8-7</strain>
    </source>
</reference>
<dbReference type="FunFam" id="3.40.120.10:FF:000003">
    <property type="entry name" value="Phosphoglucosamine mutase"/>
    <property type="match status" value="1"/>
</dbReference>
<dbReference type="InterPro" id="IPR036900">
    <property type="entry name" value="A-D-PHexomutase_C_sf"/>
</dbReference>
<evidence type="ECO:0000256" key="2">
    <source>
        <dbReference type="ARBA" id="ARBA00022553"/>
    </source>
</evidence>
<protein>
    <recommendedName>
        <fullName evidence="7 9">Phosphoglucosamine mutase</fullName>
        <ecNumber evidence="7 9">5.4.2.10</ecNumber>
    </recommendedName>
</protein>
<evidence type="ECO:0000259" key="12">
    <source>
        <dbReference type="Pfam" id="PF02879"/>
    </source>
</evidence>
<dbReference type="AlphaFoldDB" id="A0A3G3K0R3"/>
<dbReference type="PANTHER" id="PTHR42946">
    <property type="entry name" value="PHOSPHOHEXOSE MUTASE"/>
    <property type="match status" value="1"/>
</dbReference>
<keyword evidence="5 7" id="KW-0413">Isomerase</keyword>
<dbReference type="NCBIfam" id="NF008139">
    <property type="entry name" value="PRK10887.1"/>
    <property type="match status" value="1"/>
</dbReference>
<dbReference type="EC" id="5.4.2.10" evidence="7 9"/>
<dbReference type="CDD" id="cd05802">
    <property type="entry name" value="GlmM"/>
    <property type="match status" value="1"/>
</dbReference>
<feature type="binding site" description="via phosphate group" evidence="7">
    <location>
        <position position="100"/>
    </location>
    <ligand>
        <name>Mg(2+)</name>
        <dbReference type="ChEBI" id="CHEBI:18420"/>
    </ligand>
</feature>
<evidence type="ECO:0000313" key="14">
    <source>
        <dbReference type="EMBL" id="AYQ74002.1"/>
    </source>
</evidence>
<dbReference type="GO" id="GO:0005975">
    <property type="term" value="P:carbohydrate metabolic process"/>
    <property type="evidence" value="ECO:0007669"/>
    <property type="project" value="InterPro"/>
</dbReference>
<evidence type="ECO:0000313" key="15">
    <source>
        <dbReference type="Proteomes" id="UP000269097"/>
    </source>
</evidence>
<name>A0A3G3K0R3_9BACL</name>
<evidence type="ECO:0000259" key="11">
    <source>
        <dbReference type="Pfam" id="PF02878"/>
    </source>
</evidence>
<keyword evidence="3 7" id="KW-0479">Metal-binding</keyword>
<evidence type="ECO:0000259" key="13">
    <source>
        <dbReference type="Pfam" id="PF02880"/>
    </source>
</evidence>
<evidence type="ECO:0000256" key="9">
    <source>
        <dbReference type="RuleBase" id="RU004327"/>
    </source>
</evidence>
<feature type="domain" description="Alpha-D-phosphohexomutase alpha/beta/alpha" evidence="11">
    <location>
        <begin position="3"/>
        <end position="135"/>
    </location>
</feature>
<dbReference type="FunFam" id="3.40.120.10:FF:000001">
    <property type="entry name" value="Phosphoglucosamine mutase"/>
    <property type="match status" value="1"/>
</dbReference>
<evidence type="ECO:0000256" key="4">
    <source>
        <dbReference type="ARBA" id="ARBA00022842"/>
    </source>
</evidence>
<keyword evidence="4 7" id="KW-0460">Magnesium</keyword>
<feature type="active site" description="Phosphoserine intermediate" evidence="7">
    <location>
        <position position="100"/>
    </location>
</feature>
<dbReference type="SUPFAM" id="SSF53738">
    <property type="entry name" value="Phosphoglucomutase, first 3 domains"/>
    <property type="match status" value="3"/>
</dbReference>
<comment type="catalytic activity">
    <reaction evidence="6 7 9">
        <text>alpha-D-glucosamine 1-phosphate = D-glucosamine 6-phosphate</text>
        <dbReference type="Rhea" id="RHEA:23424"/>
        <dbReference type="ChEBI" id="CHEBI:58516"/>
        <dbReference type="ChEBI" id="CHEBI:58725"/>
        <dbReference type="EC" id="5.4.2.10"/>
    </reaction>
</comment>
<dbReference type="PROSITE" id="PS00710">
    <property type="entry name" value="PGM_PMM"/>
    <property type="match status" value="1"/>
</dbReference>
<organism evidence="14 15">
    <name type="scientific">Cohnella candidum</name>
    <dbReference type="NCBI Taxonomy" id="2674991"/>
    <lineage>
        <taxon>Bacteria</taxon>
        <taxon>Bacillati</taxon>
        <taxon>Bacillota</taxon>
        <taxon>Bacilli</taxon>
        <taxon>Bacillales</taxon>
        <taxon>Paenibacillaceae</taxon>
        <taxon>Cohnella</taxon>
    </lineage>
</organism>
<evidence type="ECO:0000256" key="5">
    <source>
        <dbReference type="ARBA" id="ARBA00023235"/>
    </source>
</evidence>
<dbReference type="InterPro" id="IPR016055">
    <property type="entry name" value="A-D-PHexomutase_a/b/a-I/II/III"/>
</dbReference>
<proteinExistence type="inferred from homology"/>
<dbReference type="FunFam" id="3.30.310.50:FF:000001">
    <property type="entry name" value="Phosphoglucosamine mutase"/>
    <property type="match status" value="1"/>
</dbReference>
<dbReference type="Pfam" id="PF00408">
    <property type="entry name" value="PGM_PMM_IV"/>
    <property type="match status" value="1"/>
</dbReference>
<evidence type="ECO:0000259" key="10">
    <source>
        <dbReference type="Pfam" id="PF00408"/>
    </source>
</evidence>
<dbReference type="HAMAP" id="MF_01554_B">
    <property type="entry name" value="GlmM_B"/>
    <property type="match status" value="1"/>
</dbReference>
<dbReference type="Proteomes" id="UP000269097">
    <property type="component" value="Chromosome"/>
</dbReference>
<feature type="modified residue" description="Phosphoserine" evidence="7">
    <location>
        <position position="100"/>
    </location>
</feature>
<dbReference type="InterPro" id="IPR005841">
    <property type="entry name" value="Alpha-D-phosphohexomutase_SF"/>
</dbReference>